<dbReference type="GO" id="GO:0003935">
    <property type="term" value="F:GTP cyclohydrolase II activity"/>
    <property type="evidence" value="ECO:0007669"/>
    <property type="project" value="UniProtKB-EC"/>
</dbReference>
<sequence>MSDELTGLSRIEDAVHDLQQGKVIIVVDDEDRENEGDFIALADHATPAIINFMVTEGRGLVCLPITAERAQELKLEPMVQQNTDYHGTAFTVSIDHVDTTTGISAYERSLTAMAITNPAAGSEHFRRPGHMFPLIANPGGVLARPGHTEAAVDLARLSGAYPAGVICEIMNEDGTMARLDQLRTLAQKHDLKLISIQELIHYLQKHESELQSN</sequence>
<comment type="pathway">
    <text evidence="2 5 6">Cofactor biosynthesis; riboflavin biosynthesis; 2-hydroxy-3-oxobutyl phosphate from D-ribulose 5-phosphate: step 1/1.</text>
</comment>
<gene>
    <name evidence="5" type="primary">ribB</name>
    <name evidence="7" type="ORF">JOC58_001132</name>
</gene>
<keyword evidence="5 6" id="KW-0464">Manganese</keyword>
<dbReference type="InterPro" id="IPR000422">
    <property type="entry name" value="DHBP_synthase_RibB"/>
</dbReference>
<dbReference type="EMBL" id="JAVDQH010000003">
    <property type="protein sequence ID" value="MDR6243247.1"/>
    <property type="molecule type" value="Genomic_DNA"/>
</dbReference>
<evidence type="ECO:0000313" key="7">
    <source>
        <dbReference type="EMBL" id="MDR6243247.1"/>
    </source>
</evidence>
<evidence type="ECO:0000256" key="3">
    <source>
        <dbReference type="ARBA" id="ARBA00022619"/>
    </source>
</evidence>
<evidence type="ECO:0000256" key="5">
    <source>
        <dbReference type="HAMAP-Rule" id="MF_00180"/>
    </source>
</evidence>
<dbReference type="HAMAP" id="MF_00180">
    <property type="entry name" value="RibB"/>
    <property type="match status" value="1"/>
</dbReference>
<feature type="binding site" evidence="5">
    <location>
        <position position="147"/>
    </location>
    <ligand>
        <name>Mg(2+)</name>
        <dbReference type="ChEBI" id="CHEBI:18420"/>
        <label>2</label>
    </ligand>
</feature>
<comment type="similarity">
    <text evidence="5 6">Belongs to the DHBP synthase family.</text>
</comment>
<dbReference type="GO" id="GO:0008686">
    <property type="term" value="F:3,4-dihydroxy-2-butanone-4-phosphate synthase activity"/>
    <property type="evidence" value="ECO:0007669"/>
    <property type="project" value="UniProtKB-EC"/>
</dbReference>
<feature type="binding site" evidence="5">
    <location>
        <begin position="144"/>
        <end position="148"/>
    </location>
    <ligand>
        <name>D-ribulose 5-phosphate</name>
        <dbReference type="ChEBI" id="CHEBI:58121"/>
    </ligand>
</feature>
<dbReference type="Pfam" id="PF00926">
    <property type="entry name" value="DHBP_synthase"/>
    <property type="match status" value="1"/>
</dbReference>
<dbReference type="Proteomes" id="UP001185028">
    <property type="component" value="Unassembled WGS sequence"/>
</dbReference>
<protein>
    <recommendedName>
        <fullName evidence="5 6">3,4-dihydroxy-2-butanone 4-phosphate synthase</fullName>
        <shortName evidence="5 6">DHBP synthase</shortName>
        <ecNumber evidence="5 6">4.1.99.12</ecNumber>
    </recommendedName>
</protein>
<organism evidence="7 8">
    <name type="scientific">Paenibacillus hunanensis</name>
    <dbReference type="NCBI Taxonomy" id="539262"/>
    <lineage>
        <taxon>Bacteria</taxon>
        <taxon>Bacillati</taxon>
        <taxon>Bacillota</taxon>
        <taxon>Bacilli</taxon>
        <taxon>Bacillales</taxon>
        <taxon>Paenibacillaceae</taxon>
        <taxon>Paenibacillus</taxon>
    </lineage>
</organism>
<feature type="binding site" evidence="5">
    <location>
        <begin position="32"/>
        <end position="33"/>
    </location>
    <ligand>
        <name>D-ribulose 5-phosphate</name>
        <dbReference type="ChEBI" id="CHEBI:58121"/>
    </ligand>
</feature>
<keyword evidence="5 6" id="KW-0456">Lyase</keyword>
<dbReference type="Gene3D" id="3.90.870.10">
    <property type="entry name" value="DHBP synthase"/>
    <property type="match status" value="1"/>
</dbReference>
<keyword evidence="5 6" id="KW-0460">Magnesium</keyword>
<evidence type="ECO:0000313" key="8">
    <source>
        <dbReference type="Proteomes" id="UP001185028"/>
    </source>
</evidence>
<feature type="binding site" evidence="5">
    <location>
        <position position="33"/>
    </location>
    <ligand>
        <name>Mg(2+)</name>
        <dbReference type="ChEBI" id="CHEBI:18420"/>
        <label>2</label>
    </ligand>
</feature>
<feature type="site" description="Essential for catalytic activity" evidence="5">
    <location>
        <position position="130"/>
    </location>
</feature>
<comment type="caution">
    <text evidence="7">The sequence shown here is derived from an EMBL/GenBank/DDBJ whole genome shotgun (WGS) entry which is preliminary data.</text>
</comment>
<dbReference type="InterPro" id="IPR017945">
    <property type="entry name" value="DHBP_synth_RibB-like_a/b_dom"/>
</dbReference>
<comment type="catalytic activity">
    <reaction evidence="5 6">
        <text>D-ribulose 5-phosphate = (2S)-2-hydroxy-3-oxobutyl phosphate + formate + H(+)</text>
        <dbReference type="Rhea" id="RHEA:18457"/>
        <dbReference type="ChEBI" id="CHEBI:15378"/>
        <dbReference type="ChEBI" id="CHEBI:15740"/>
        <dbReference type="ChEBI" id="CHEBI:58121"/>
        <dbReference type="ChEBI" id="CHEBI:58830"/>
        <dbReference type="EC" id="4.1.99.12"/>
    </reaction>
</comment>
<comment type="subunit">
    <text evidence="5 6">Homodimer.</text>
</comment>
<evidence type="ECO:0000256" key="1">
    <source>
        <dbReference type="ARBA" id="ARBA00002284"/>
    </source>
</evidence>
<comment type="function">
    <text evidence="1 5 6">Catalyzes the conversion of D-ribulose 5-phosphate to formate and 3,4-dihydroxy-2-butanone 4-phosphate.</text>
</comment>
<accession>A0ABU1IX24</accession>
<feature type="site" description="Essential for catalytic activity" evidence="5">
    <location>
        <position position="168"/>
    </location>
</feature>
<dbReference type="SUPFAM" id="SSF55821">
    <property type="entry name" value="YrdC/RibB"/>
    <property type="match status" value="1"/>
</dbReference>
<dbReference type="NCBIfam" id="TIGR00506">
    <property type="entry name" value="ribB"/>
    <property type="match status" value="1"/>
</dbReference>
<dbReference type="PANTHER" id="PTHR21327:SF18">
    <property type="entry name" value="3,4-DIHYDROXY-2-BUTANONE 4-PHOSPHATE SYNTHASE"/>
    <property type="match status" value="1"/>
</dbReference>
<feature type="binding site" evidence="5">
    <location>
        <position position="37"/>
    </location>
    <ligand>
        <name>D-ribulose 5-phosphate</name>
        <dbReference type="ChEBI" id="CHEBI:58121"/>
    </ligand>
</feature>
<dbReference type="PANTHER" id="PTHR21327">
    <property type="entry name" value="GTP CYCLOHYDROLASE II-RELATED"/>
    <property type="match status" value="1"/>
</dbReference>
<reference evidence="7 8" key="1">
    <citation type="submission" date="2023-07" db="EMBL/GenBank/DDBJ databases">
        <title>Genomic Encyclopedia of Type Strains, Phase IV (KMG-IV): sequencing the most valuable type-strain genomes for metagenomic binning, comparative biology and taxonomic classification.</title>
        <authorList>
            <person name="Goeker M."/>
        </authorList>
    </citation>
    <scope>NUCLEOTIDE SEQUENCE [LARGE SCALE GENOMIC DNA]</scope>
    <source>
        <strain evidence="7 8">DSM 22170</strain>
    </source>
</reference>
<evidence type="ECO:0000256" key="2">
    <source>
        <dbReference type="ARBA" id="ARBA00004904"/>
    </source>
</evidence>
<evidence type="ECO:0000256" key="6">
    <source>
        <dbReference type="RuleBase" id="RU003843"/>
    </source>
</evidence>
<dbReference type="EC" id="4.1.99.12" evidence="5 6"/>
<keyword evidence="7" id="KW-0378">Hydrolase</keyword>
<keyword evidence="3 5" id="KW-0686">Riboflavin biosynthesis</keyword>
<name>A0ABU1IX24_9BACL</name>
<keyword evidence="4 5" id="KW-0479">Metal-binding</keyword>
<comment type="cofactor">
    <cofactor evidence="5 6">
        <name>Mg(2+)</name>
        <dbReference type="ChEBI" id="CHEBI:18420"/>
    </cofactor>
    <cofactor evidence="5 6">
        <name>Mn(2+)</name>
        <dbReference type="ChEBI" id="CHEBI:29035"/>
    </cofactor>
    <text evidence="5 6">Binds 2 divalent metal cations per subunit. Magnesium or manganese.</text>
</comment>
<feature type="binding site" evidence="5">
    <location>
        <position position="33"/>
    </location>
    <ligand>
        <name>Mg(2+)</name>
        <dbReference type="ChEBI" id="CHEBI:18420"/>
        <label>1</label>
    </ligand>
</feature>
<keyword evidence="8" id="KW-1185">Reference proteome</keyword>
<proteinExistence type="inferred from homology"/>
<evidence type="ECO:0000256" key="4">
    <source>
        <dbReference type="ARBA" id="ARBA00022723"/>
    </source>
</evidence>